<evidence type="ECO:0000313" key="6">
    <source>
        <dbReference type="Proteomes" id="UP001187315"/>
    </source>
</evidence>
<dbReference type="InterPro" id="IPR025252">
    <property type="entry name" value="DUF4200"/>
</dbReference>
<feature type="coiled-coil region" evidence="2">
    <location>
        <begin position="105"/>
        <end position="176"/>
    </location>
</feature>
<accession>A0AA88LWQ7</accession>
<keyword evidence="1 2" id="KW-0175">Coiled coil</keyword>
<evidence type="ECO:0000259" key="4">
    <source>
        <dbReference type="Pfam" id="PF13863"/>
    </source>
</evidence>
<evidence type="ECO:0000256" key="3">
    <source>
        <dbReference type="SAM" id="MobiDB-lite"/>
    </source>
</evidence>
<gene>
    <name evidence="5" type="ORF">Q7C36_019491</name>
</gene>
<dbReference type="Pfam" id="PF13863">
    <property type="entry name" value="DUF4200"/>
    <property type="match status" value="1"/>
</dbReference>
<dbReference type="PANTHER" id="PTHR21683:SF3">
    <property type="entry name" value="CILIA AND FLAGELLA ASSOCIATED PROTEIN 100"/>
    <property type="match status" value="1"/>
</dbReference>
<feature type="domain" description="DUF4200" evidence="4">
    <location>
        <begin position="91"/>
        <end position="206"/>
    </location>
</feature>
<keyword evidence="6" id="KW-1185">Reference proteome</keyword>
<dbReference type="GO" id="GO:0005856">
    <property type="term" value="C:cytoskeleton"/>
    <property type="evidence" value="ECO:0007669"/>
    <property type="project" value="UniProtKB-ARBA"/>
</dbReference>
<comment type="caution">
    <text evidence="5">The sequence shown here is derived from an EMBL/GenBank/DDBJ whole genome shotgun (WGS) entry which is preliminary data.</text>
</comment>
<evidence type="ECO:0000256" key="1">
    <source>
        <dbReference type="ARBA" id="ARBA00023054"/>
    </source>
</evidence>
<feature type="coiled-coil region" evidence="2">
    <location>
        <begin position="285"/>
        <end position="351"/>
    </location>
</feature>
<organism evidence="5 6">
    <name type="scientific">Tachysurus vachellii</name>
    <name type="common">Darkbarbel catfish</name>
    <name type="synonym">Pelteobagrus vachellii</name>
    <dbReference type="NCBI Taxonomy" id="175792"/>
    <lineage>
        <taxon>Eukaryota</taxon>
        <taxon>Metazoa</taxon>
        <taxon>Chordata</taxon>
        <taxon>Craniata</taxon>
        <taxon>Vertebrata</taxon>
        <taxon>Euteleostomi</taxon>
        <taxon>Actinopterygii</taxon>
        <taxon>Neopterygii</taxon>
        <taxon>Teleostei</taxon>
        <taxon>Ostariophysi</taxon>
        <taxon>Siluriformes</taxon>
        <taxon>Bagridae</taxon>
        <taxon>Tachysurus</taxon>
    </lineage>
</organism>
<reference evidence="5" key="1">
    <citation type="submission" date="2023-08" db="EMBL/GenBank/DDBJ databases">
        <title>Pelteobagrus vachellii genome.</title>
        <authorList>
            <person name="Liu H."/>
        </authorList>
    </citation>
    <scope>NUCLEOTIDE SEQUENCE</scope>
    <source>
        <strain evidence="5">PRFRI_2022a</strain>
        <tissue evidence="5">Muscle</tissue>
    </source>
</reference>
<name>A0AA88LWQ7_TACVA</name>
<dbReference type="EMBL" id="JAVHJS010000020">
    <property type="protein sequence ID" value="KAK2825564.1"/>
    <property type="molecule type" value="Genomic_DNA"/>
</dbReference>
<protein>
    <recommendedName>
        <fullName evidence="4">DUF4200 domain-containing protein</fullName>
    </recommendedName>
</protein>
<evidence type="ECO:0000256" key="2">
    <source>
        <dbReference type="SAM" id="Coils"/>
    </source>
</evidence>
<sequence length="506" mass="60518">MPTYLSQYRVLEEEWARQERRRQRTLKVHEKGVKGIATGRSIISCYMEEIEKEEQREAEERMFEDDASYASSDTYKKPKWGYYHKGTRQDFLEKQREMCQLKYCNAEREKIIQDIKDQINREEAELAKQEESVTDEAFLKYVKEETEKTALALKMLEESEKKALELEEEIKWKELESEKVMKNIAKNKEMLDLEKQCEEFLWKLSPPEWQRQQEVMRKIKAEKINASALEKKPADQHSLLKSPSQISVESYKKTQKEDEEIAKNLEFDEKPQIYFTDPQQLINIMDEMEHKTQRLFEELDSTERSMEFCKEYDKNGLTKMKKVNAELNLEIEFLTKTLDEQVKYAEELQNNVEIFRSSESSFQRKDEDLKQLNEKIEQVFRVCVGFAPDTQGSRQMLKAIGLNLYELLERFESLPEEQLIQIKRKYKQDKITSARKEEKLQKLRVLQEKREQRAAMRQQRAMAEVQKPTGKKEMLRSYLVKTVHTKEDKKKDLAREQEELEKDLLE</sequence>
<feature type="region of interest" description="Disordered" evidence="3">
    <location>
        <begin position="485"/>
        <end position="506"/>
    </location>
</feature>
<dbReference type="InterPro" id="IPR051147">
    <property type="entry name" value="CFAP_domain-containing"/>
</dbReference>
<dbReference type="Proteomes" id="UP001187315">
    <property type="component" value="Unassembled WGS sequence"/>
</dbReference>
<evidence type="ECO:0000313" key="5">
    <source>
        <dbReference type="EMBL" id="KAK2825564.1"/>
    </source>
</evidence>
<dbReference type="AlphaFoldDB" id="A0AA88LWQ7"/>
<dbReference type="PANTHER" id="PTHR21683">
    <property type="entry name" value="COILED-COIL DOMAIN-CONTAINING PROTEIN 42 LIKE-2-LIKE-RELATED"/>
    <property type="match status" value="1"/>
</dbReference>
<proteinExistence type="predicted"/>